<reference evidence="2 3" key="1">
    <citation type="journal article" date="2019" name="Commun. Biol.">
        <title>The bagworm genome reveals a unique fibroin gene that provides high tensile strength.</title>
        <authorList>
            <person name="Kono N."/>
            <person name="Nakamura H."/>
            <person name="Ohtoshi R."/>
            <person name="Tomita M."/>
            <person name="Numata K."/>
            <person name="Arakawa K."/>
        </authorList>
    </citation>
    <scope>NUCLEOTIDE SEQUENCE [LARGE SCALE GENOMIC DNA]</scope>
</reference>
<feature type="compositionally biased region" description="Basic and acidic residues" evidence="1">
    <location>
        <begin position="1"/>
        <end position="13"/>
    </location>
</feature>
<keyword evidence="3" id="KW-1185">Reference proteome</keyword>
<evidence type="ECO:0000313" key="2">
    <source>
        <dbReference type="EMBL" id="GBP13349.1"/>
    </source>
</evidence>
<evidence type="ECO:0000256" key="1">
    <source>
        <dbReference type="SAM" id="MobiDB-lite"/>
    </source>
</evidence>
<accession>A0A4C1TFQ6</accession>
<name>A0A4C1TFQ6_EUMVA</name>
<dbReference type="Proteomes" id="UP000299102">
    <property type="component" value="Unassembled WGS sequence"/>
</dbReference>
<gene>
    <name evidence="2" type="ORF">EVAR_8258_1</name>
</gene>
<feature type="region of interest" description="Disordered" evidence="1">
    <location>
        <begin position="1"/>
        <end position="59"/>
    </location>
</feature>
<feature type="compositionally biased region" description="Basic and acidic residues" evidence="1">
    <location>
        <begin position="40"/>
        <end position="59"/>
    </location>
</feature>
<comment type="caution">
    <text evidence="2">The sequence shown here is derived from an EMBL/GenBank/DDBJ whole genome shotgun (WGS) entry which is preliminary data.</text>
</comment>
<dbReference type="AlphaFoldDB" id="A0A4C1TFQ6"/>
<organism evidence="2 3">
    <name type="scientific">Eumeta variegata</name>
    <name type="common">Bagworm moth</name>
    <name type="synonym">Eumeta japonica</name>
    <dbReference type="NCBI Taxonomy" id="151549"/>
    <lineage>
        <taxon>Eukaryota</taxon>
        <taxon>Metazoa</taxon>
        <taxon>Ecdysozoa</taxon>
        <taxon>Arthropoda</taxon>
        <taxon>Hexapoda</taxon>
        <taxon>Insecta</taxon>
        <taxon>Pterygota</taxon>
        <taxon>Neoptera</taxon>
        <taxon>Endopterygota</taxon>
        <taxon>Lepidoptera</taxon>
        <taxon>Glossata</taxon>
        <taxon>Ditrysia</taxon>
        <taxon>Tineoidea</taxon>
        <taxon>Psychidae</taxon>
        <taxon>Oiketicinae</taxon>
        <taxon>Eumeta</taxon>
    </lineage>
</organism>
<protein>
    <submittedName>
        <fullName evidence="2">Uncharacterized protein</fullName>
    </submittedName>
</protein>
<dbReference type="EMBL" id="BGZK01000056">
    <property type="protein sequence ID" value="GBP13349.1"/>
    <property type="molecule type" value="Genomic_DNA"/>
</dbReference>
<evidence type="ECO:0000313" key="3">
    <source>
        <dbReference type="Proteomes" id="UP000299102"/>
    </source>
</evidence>
<proteinExistence type="predicted"/>
<sequence length="165" mass="18771">MISRGRGDHERTRQANKYMSGISRPAPALAKSSVQYSKARGREKERYTKVESRREKESESVDPKHMRVVFLLCSKVNSVIKDAINCEFCEETFPWRDPGAPTWRLRAAIGSGRPEITSAFGSHTLLYVTAFRLNRSSGFGANRVFTDGQTDTQLVLQGFRFFMRT</sequence>